<keyword evidence="2" id="KW-0812">Transmembrane</keyword>
<dbReference type="AlphaFoldDB" id="A0A1W9I0G8"/>
<evidence type="ECO:0000313" key="4">
    <source>
        <dbReference type="EMBL" id="OQW53246.1"/>
    </source>
</evidence>
<dbReference type="InterPro" id="IPR036680">
    <property type="entry name" value="SPOR-like_sf"/>
</dbReference>
<feature type="transmembrane region" description="Helical" evidence="2">
    <location>
        <begin position="169"/>
        <end position="194"/>
    </location>
</feature>
<evidence type="ECO:0000256" key="2">
    <source>
        <dbReference type="SAM" id="Phobius"/>
    </source>
</evidence>
<dbReference type="EMBL" id="LWDL01000010">
    <property type="protein sequence ID" value="OQW53246.1"/>
    <property type="molecule type" value="Genomic_DNA"/>
</dbReference>
<dbReference type="GO" id="GO:0042834">
    <property type="term" value="F:peptidoglycan binding"/>
    <property type="evidence" value="ECO:0007669"/>
    <property type="project" value="InterPro"/>
</dbReference>
<evidence type="ECO:0000256" key="1">
    <source>
        <dbReference type="SAM" id="MobiDB-lite"/>
    </source>
</evidence>
<name>A0A1W9I0G8_9HYPH</name>
<feature type="region of interest" description="Disordered" evidence="1">
    <location>
        <begin position="242"/>
        <end position="340"/>
    </location>
</feature>
<organism evidence="4 5">
    <name type="scientific">Candidatus Raskinella chloraquaticus</name>
    <dbReference type="NCBI Taxonomy" id="1951219"/>
    <lineage>
        <taxon>Bacteria</taxon>
        <taxon>Pseudomonadati</taxon>
        <taxon>Pseudomonadota</taxon>
        <taxon>Alphaproteobacteria</taxon>
        <taxon>Hyphomicrobiales</taxon>
        <taxon>Phreatobacteraceae</taxon>
        <taxon>Candidatus Raskinella</taxon>
    </lineage>
</organism>
<accession>A0A1W9I0G8</accession>
<keyword evidence="2" id="KW-1133">Transmembrane helix</keyword>
<protein>
    <recommendedName>
        <fullName evidence="3">SPOR domain-containing protein</fullName>
    </recommendedName>
</protein>
<feature type="domain" description="SPOR" evidence="3">
    <location>
        <begin position="387"/>
        <end position="472"/>
    </location>
</feature>
<dbReference type="PROSITE" id="PS51724">
    <property type="entry name" value="SPOR"/>
    <property type="match status" value="1"/>
</dbReference>
<feature type="compositionally biased region" description="Polar residues" evidence="1">
    <location>
        <begin position="271"/>
        <end position="286"/>
    </location>
</feature>
<feature type="compositionally biased region" description="Low complexity" evidence="1">
    <location>
        <begin position="1"/>
        <end position="14"/>
    </location>
</feature>
<comment type="caution">
    <text evidence="4">The sequence shown here is derived from an EMBL/GenBank/DDBJ whole genome shotgun (WGS) entry which is preliminary data.</text>
</comment>
<dbReference type="InterPro" id="IPR007730">
    <property type="entry name" value="SPOR-like_dom"/>
</dbReference>
<gene>
    <name evidence="4" type="ORF">A4S15_05640</name>
</gene>
<evidence type="ECO:0000259" key="3">
    <source>
        <dbReference type="PROSITE" id="PS51724"/>
    </source>
</evidence>
<dbReference type="Proteomes" id="UP000192872">
    <property type="component" value="Unassembled WGS sequence"/>
</dbReference>
<keyword evidence="2" id="KW-0472">Membrane</keyword>
<dbReference type="STRING" id="1827387.A4S15_05640"/>
<proteinExistence type="predicted"/>
<reference evidence="4 5" key="1">
    <citation type="journal article" date="2017" name="Water Res.">
        <title>Comammox in drinking water systems.</title>
        <authorList>
            <person name="Wang Y."/>
            <person name="Ma L."/>
            <person name="Mao Y."/>
            <person name="Jiang X."/>
            <person name="Xia Y."/>
            <person name="Yu K."/>
            <person name="Li B."/>
            <person name="Zhang T."/>
        </authorList>
    </citation>
    <scope>NUCLEOTIDE SEQUENCE [LARGE SCALE GENOMIC DNA]</scope>
    <source>
        <strain evidence="4">SG_bin8</strain>
    </source>
</reference>
<evidence type="ECO:0000313" key="5">
    <source>
        <dbReference type="Proteomes" id="UP000192872"/>
    </source>
</evidence>
<dbReference type="Gene3D" id="3.30.70.1070">
    <property type="entry name" value="Sporulation related repeat"/>
    <property type="match status" value="1"/>
</dbReference>
<sequence>MRAPASDAFSASSDPLEELQRALSQNGSIAPINPRRPVMQRAQPSPAPRRDPSLDDLFSGIDASAFEAALSKGQPRPAAADDVAAREPPPPVARTQERVLDQAMFSAIERDLSAASPIKPAQAARSGQASARDTDFDYEAAPHFDDGIALAPTPHEPASARRGRRVKGLGTVIVVLGLVVVGLAAVAGVSLFAWKGTKSAGVEPVIVRADPRPSRVVAELPPESRASNKVIFDRVPEAGKAAPVERLVPREEQPASSLPARPSEPAGATAPATQLSEPRRVSTTTIRVKPDGSLESEPTKPPSASGPAVRPETTTTHALAGSPTGLGNGQGNPLPSTVVPPGAVVSVPTIASAQPKAQAPNPALAQPVVREAPPASRAPVVQAPQAQNDAAGFMVQISSQRSRDEAVASFANLRKRYPSLLSGQSPDIQEVDLGSKGTFYRVRVGPLQSRAEAADFCTKYKAAGGSCVVSAS</sequence>
<dbReference type="SUPFAM" id="SSF110997">
    <property type="entry name" value="Sporulation related repeat"/>
    <property type="match status" value="1"/>
</dbReference>
<feature type="region of interest" description="Disordered" evidence="1">
    <location>
        <begin position="1"/>
        <end position="96"/>
    </location>
</feature>
<dbReference type="Pfam" id="PF05036">
    <property type="entry name" value="SPOR"/>
    <property type="match status" value="1"/>
</dbReference>